<protein>
    <submittedName>
        <fullName evidence="7">Fosmidomycin resistance protein</fullName>
    </submittedName>
</protein>
<evidence type="ECO:0000256" key="4">
    <source>
        <dbReference type="ARBA" id="ARBA00023136"/>
    </source>
</evidence>
<organism evidence="7 8">
    <name type="scientific">Paenibacillus solanacearum</name>
    <dbReference type="NCBI Taxonomy" id="2048548"/>
    <lineage>
        <taxon>Bacteria</taxon>
        <taxon>Bacillati</taxon>
        <taxon>Bacillota</taxon>
        <taxon>Bacilli</taxon>
        <taxon>Bacillales</taxon>
        <taxon>Paenibacillaceae</taxon>
        <taxon>Paenibacillus</taxon>
    </lineage>
</organism>
<dbReference type="EMBL" id="CAJVAS010000062">
    <property type="protein sequence ID" value="CAG7651605.1"/>
    <property type="molecule type" value="Genomic_DNA"/>
</dbReference>
<dbReference type="InterPro" id="IPR011701">
    <property type="entry name" value="MFS"/>
</dbReference>
<dbReference type="PANTHER" id="PTHR43129:SF1">
    <property type="entry name" value="FOSMIDOMYCIN RESISTANCE PROTEIN"/>
    <property type="match status" value="1"/>
</dbReference>
<accession>A0A916NYX0</accession>
<evidence type="ECO:0000256" key="5">
    <source>
        <dbReference type="SAM" id="Phobius"/>
    </source>
</evidence>
<dbReference type="GO" id="GO:0005886">
    <property type="term" value="C:plasma membrane"/>
    <property type="evidence" value="ECO:0007669"/>
    <property type="project" value="UniProtKB-SubCell"/>
</dbReference>
<sequence length="421" mass="45047">MQAPTDSARSGPLYKPAPRTDVKPTVFRILLAISIVHLFNDTIQSVIPAILPILKNSMSLNYTQSGIIVFALNMTASVMQPVVGMYSDRKPSPYMLPLGMVSTCLGVLGLAFAPNYWFVLLSVLLVGIGSAVFHPEASRVAFMAGGARRGLAQSIFQVGGNTGQSLASVMTALVFAPLGQLGAIWFTLVAGVAIIVQLYIAKWYGGYMAANPPVKKRNGVRVMSPARKKQIAFAVVTLIFLVFARSWYSAGITIYYPFYIMDQFGIRLEQAQLYIFLFAASGAAGTFFGGPLSDKFGRRNLILFSMLGTAPLALLLPYVGSAGAYAILLINGFILMSSFSVTVVYAQELIPGKIGTVSGLITGLAFGMGALGAVALGGLADWIHLPVVMQLVSVLPLLGLLTFLLPSDRTVKAWSQETQPE</sequence>
<keyword evidence="3 5" id="KW-1133">Transmembrane helix</keyword>
<feature type="transmembrane region" description="Helical" evidence="5">
    <location>
        <begin position="382"/>
        <end position="405"/>
    </location>
</feature>
<name>A0A916NYX0_9BACL</name>
<feature type="transmembrane region" description="Helical" evidence="5">
    <location>
        <begin position="325"/>
        <end position="345"/>
    </location>
</feature>
<evidence type="ECO:0000256" key="3">
    <source>
        <dbReference type="ARBA" id="ARBA00022989"/>
    </source>
</evidence>
<keyword evidence="8" id="KW-1185">Reference proteome</keyword>
<feature type="transmembrane region" description="Helical" evidence="5">
    <location>
        <begin position="301"/>
        <end position="319"/>
    </location>
</feature>
<dbReference type="RefSeq" id="WP_218096013.1">
    <property type="nucleotide sequence ID" value="NZ_CAJVAS010000062.1"/>
</dbReference>
<feature type="transmembrane region" description="Helical" evidence="5">
    <location>
        <begin position="271"/>
        <end position="289"/>
    </location>
</feature>
<dbReference type="InterPro" id="IPR020846">
    <property type="entry name" value="MFS_dom"/>
</dbReference>
<feature type="transmembrane region" description="Helical" evidence="5">
    <location>
        <begin position="94"/>
        <end position="111"/>
    </location>
</feature>
<feature type="domain" description="Major facilitator superfamily (MFS) profile" evidence="6">
    <location>
        <begin position="29"/>
        <end position="411"/>
    </location>
</feature>
<comment type="caution">
    <text evidence="7">The sequence shown here is derived from an EMBL/GenBank/DDBJ whole genome shotgun (WGS) entry which is preliminary data.</text>
</comment>
<evidence type="ECO:0000259" key="6">
    <source>
        <dbReference type="PROSITE" id="PS50850"/>
    </source>
</evidence>
<comment type="subcellular location">
    <subcellularLocation>
        <location evidence="1">Cell membrane</location>
        <topology evidence="1">Multi-pass membrane protein</topology>
    </subcellularLocation>
</comment>
<proteinExistence type="predicted"/>
<dbReference type="PROSITE" id="PS50850">
    <property type="entry name" value="MFS"/>
    <property type="match status" value="1"/>
</dbReference>
<evidence type="ECO:0000313" key="7">
    <source>
        <dbReference type="EMBL" id="CAG7651605.1"/>
    </source>
</evidence>
<dbReference type="InterPro" id="IPR005829">
    <property type="entry name" value="Sugar_transporter_CS"/>
</dbReference>
<evidence type="ECO:0000313" key="8">
    <source>
        <dbReference type="Proteomes" id="UP000693672"/>
    </source>
</evidence>
<feature type="transmembrane region" description="Helical" evidence="5">
    <location>
        <begin position="231"/>
        <end position="259"/>
    </location>
</feature>
<keyword evidence="4 5" id="KW-0472">Membrane</keyword>
<keyword evidence="2 5" id="KW-0812">Transmembrane</keyword>
<gene>
    <name evidence="7" type="primary">fsr_3</name>
    <name evidence="7" type="ORF">PAESOLCIP111_06350</name>
</gene>
<dbReference type="PANTHER" id="PTHR43129">
    <property type="entry name" value="FOSMIDOMYCIN RESISTANCE PROTEIN"/>
    <property type="match status" value="1"/>
</dbReference>
<evidence type="ECO:0000256" key="1">
    <source>
        <dbReference type="ARBA" id="ARBA00004651"/>
    </source>
</evidence>
<feature type="transmembrane region" description="Helical" evidence="5">
    <location>
        <begin position="66"/>
        <end position="87"/>
    </location>
</feature>
<dbReference type="GO" id="GO:0022857">
    <property type="term" value="F:transmembrane transporter activity"/>
    <property type="evidence" value="ECO:0007669"/>
    <property type="project" value="InterPro"/>
</dbReference>
<dbReference type="Pfam" id="PF07690">
    <property type="entry name" value="MFS_1"/>
    <property type="match status" value="1"/>
</dbReference>
<dbReference type="CDD" id="cd17478">
    <property type="entry name" value="MFS_FsR"/>
    <property type="match status" value="1"/>
</dbReference>
<dbReference type="Proteomes" id="UP000693672">
    <property type="component" value="Unassembled WGS sequence"/>
</dbReference>
<feature type="transmembrane region" description="Helical" evidence="5">
    <location>
        <begin position="357"/>
        <end position="376"/>
    </location>
</feature>
<reference evidence="7" key="1">
    <citation type="submission" date="2021-06" db="EMBL/GenBank/DDBJ databases">
        <authorList>
            <person name="Criscuolo A."/>
        </authorList>
    </citation>
    <scope>NUCLEOTIDE SEQUENCE</scope>
    <source>
        <strain evidence="7">CIP111600</strain>
    </source>
</reference>
<feature type="transmembrane region" description="Helical" evidence="5">
    <location>
        <begin position="184"/>
        <end position="210"/>
    </location>
</feature>
<feature type="transmembrane region" description="Helical" evidence="5">
    <location>
        <begin position="117"/>
        <end position="134"/>
    </location>
</feature>
<dbReference type="PROSITE" id="PS00216">
    <property type="entry name" value="SUGAR_TRANSPORT_1"/>
    <property type="match status" value="1"/>
</dbReference>
<dbReference type="AlphaFoldDB" id="A0A916NYX0"/>
<evidence type="ECO:0000256" key="2">
    <source>
        <dbReference type="ARBA" id="ARBA00022692"/>
    </source>
</evidence>